<name>A0A2K3PDL2_TRIPR</name>
<dbReference type="AlphaFoldDB" id="A0A2K3PDL2"/>
<reference evidence="1 2" key="1">
    <citation type="journal article" date="2014" name="Am. J. Bot.">
        <title>Genome assembly and annotation for red clover (Trifolium pratense; Fabaceae).</title>
        <authorList>
            <person name="Istvanek J."/>
            <person name="Jaros M."/>
            <person name="Krenek A."/>
            <person name="Repkova J."/>
        </authorList>
    </citation>
    <scope>NUCLEOTIDE SEQUENCE [LARGE SCALE GENOMIC DNA]</scope>
    <source>
        <strain evidence="2">cv. Tatra</strain>
        <tissue evidence="1">Young leaves</tissue>
    </source>
</reference>
<organism evidence="1 2">
    <name type="scientific">Trifolium pratense</name>
    <name type="common">Red clover</name>
    <dbReference type="NCBI Taxonomy" id="57577"/>
    <lineage>
        <taxon>Eukaryota</taxon>
        <taxon>Viridiplantae</taxon>
        <taxon>Streptophyta</taxon>
        <taxon>Embryophyta</taxon>
        <taxon>Tracheophyta</taxon>
        <taxon>Spermatophyta</taxon>
        <taxon>Magnoliopsida</taxon>
        <taxon>eudicotyledons</taxon>
        <taxon>Gunneridae</taxon>
        <taxon>Pentapetalae</taxon>
        <taxon>rosids</taxon>
        <taxon>fabids</taxon>
        <taxon>Fabales</taxon>
        <taxon>Fabaceae</taxon>
        <taxon>Papilionoideae</taxon>
        <taxon>50 kb inversion clade</taxon>
        <taxon>NPAAA clade</taxon>
        <taxon>Hologalegina</taxon>
        <taxon>IRL clade</taxon>
        <taxon>Trifolieae</taxon>
        <taxon>Trifolium</taxon>
    </lineage>
</organism>
<evidence type="ECO:0000313" key="2">
    <source>
        <dbReference type="Proteomes" id="UP000236291"/>
    </source>
</evidence>
<accession>A0A2K3PDL2</accession>
<dbReference type="STRING" id="57577.A0A2K3PDL2"/>
<dbReference type="PANTHER" id="PTHR31263">
    <property type="entry name" value="CELLULASE FAMILY PROTEIN (AFU_ORTHOLOGUE AFUA_5G14560)"/>
    <property type="match status" value="1"/>
</dbReference>
<dbReference type="ExpressionAtlas" id="A0A2K3PDL2">
    <property type="expression patterns" value="baseline"/>
</dbReference>
<gene>
    <name evidence="1" type="ORF">L195_g010036</name>
</gene>
<reference evidence="1 2" key="2">
    <citation type="journal article" date="2017" name="Front. Plant Sci.">
        <title>Gene Classification and Mining of Molecular Markers Useful in Red Clover (Trifolium pratense) Breeding.</title>
        <authorList>
            <person name="Istvanek J."/>
            <person name="Dluhosova J."/>
            <person name="Dluhos P."/>
            <person name="Patkova L."/>
            <person name="Nedelnik J."/>
            <person name="Repkova J."/>
        </authorList>
    </citation>
    <scope>NUCLEOTIDE SEQUENCE [LARGE SCALE GENOMIC DNA]</scope>
    <source>
        <strain evidence="2">cv. Tatra</strain>
        <tissue evidence="1">Young leaves</tissue>
    </source>
</reference>
<dbReference type="EMBL" id="ASHM01006034">
    <property type="protein sequence ID" value="PNY13383.1"/>
    <property type="molecule type" value="Genomic_DNA"/>
</dbReference>
<proteinExistence type="predicted"/>
<sequence length="100" mass="10875">MPATLSILCSNPNSQWDMISDSKLHLSSKTSSGSTDVCLDVNEKNVIVTNACKCLSNDKSCDPASQWFKLIDSGRRSSSSTSTLSELNLLELFMTPLNSK</sequence>
<evidence type="ECO:0000313" key="1">
    <source>
        <dbReference type="EMBL" id="PNY13383.1"/>
    </source>
</evidence>
<dbReference type="PANTHER" id="PTHR31263:SF44">
    <property type="entry name" value="OS04G0481200 PROTEIN"/>
    <property type="match status" value="1"/>
</dbReference>
<protein>
    <submittedName>
        <fullName evidence="1">Endoglucanase e1-like protein</fullName>
    </submittedName>
</protein>
<dbReference type="Proteomes" id="UP000236291">
    <property type="component" value="Unassembled WGS sequence"/>
</dbReference>
<comment type="caution">
    <text evidence="1">The sequence shown here is derived from an EMBL/GenBank/DDBJ whole genome shotgun (WGS) entry which is preliminary data.</text>
</comment>